<dbReference type="Pfam" id="PF05064">
    <property type="entry name" value="Nsp1_C"/>
    <property type="match status" value="1"/>
</dbReference>
<organism evidence="16 17">
    <name type="scientific">Knufia fluminis</name>
    <dbReference type="NCBI Taxonomy" id="191047"/>
    <lineage>
        <taxon>Eukaryota</taxon>
        <taxon>Fungi</taxon>
        <taxon>Dikarya</taxon>
        <taxon>Ascomycota</taxon>
        <taxon>Pezizomycotina</taxon>
        <taxon>Eurotiomycetes</taxon>
        <taxon>Chaetothyriomycetidae</taxon>
        <taxon>Chaetothyriales</taxon>
        <taxon>Trichomeriaceae</taxon>
        <taxon>Knufia</taxon>
    </lineage>
</organism>
<dbReference type="Gene3D" id="1.20.5.170">
    <property type="match status" value="1"/>
</dbReference>
<evidence type="ECO:0000256" key="7">
    <source>
        <dbReference type="ARBA" id="ARBA00022927"/>
    </source>
</evidence>
<feature type="compositionally biased region" description="Polar residues" evidence="14">
    <location>
        <begin position="1"/>
        <end position="17"/>
    </location>
</feature>
<dbReference type="InterPro" id="IPR026010">
    <property type="entry name" value="NSP1/NUP62"/>
</dbReference>
<keyword evidence="6" id="KW-0509">mRNA transport</keyword>
<evidence type="ECO:0000256" key="1">
    <source>
        <dbReference type="ARBA" id="ARBA00004335"/>
    </source>
</evidence>
<evidence type="ECO:0000256" key="8">
    <source>
        <dbReference type="ARBA" id="ARBA00023010"/>
    </source>
</evidence>
<evidence type="ECO:0000256" key="13">
    <source>
        <dbReference type="ARBA" id="ARBA00081079"/>
    </source>
</evidence>
<comment type="caution">
    <text evidence="16">The sequence shown here is derived from an EMBL/GenBank/DDBJ whole genome shotgun (WGS) entry which is preliminary data.</text>
</comment>
<accession>A0AAN8EFJ1</accession>
<proteinExistence type="inferred from homology"/>
<dbReference type="GO" id="GO:0006405">
    <property type="term" value="P:RNA export from nucleus"/>
    <property type="evidence" value="ECO:0007669"/>
    <property type="project" value="TreeGrafter"/>
</dbReference>
<evidence type="ECO:0000313" key="17">
    <source>
        <dbReference type="Proteomes" id="UP001316803"/>
    </source>
</evidence>
<dbReference type="EMBL" id="JAKLMC020000013">
    <property type="protein sequence ID" value="KAK5952945.1"/>
    <property type="molecule type" value="Genomic_DNA"/>
</dbReference>
<dbReference type="AlphaFoldDB" id="A0AAN8EFJ1"/>
<gene>
    <name evidence="16" type="primary">NSP1</name>
    <name evidence="16" type="ORF">OHC33_006066</name>
</gene>
<keyword evidence="5" id="KW-0813">Transport</keyword>
<protein>
    <recommendedName>
        <fullName evidence="11">Nucleoporin NSP1</fullName>
    </recommendedName>
    <alternativeName>
        <fullName evidence="12">Nuclear pore protein NSP1</fullName>
    </alternativeName>
    <alternativeName>
        <fullName evidence="13">Nucleoskeletal-like protein</fullName>
    </alternativeName>
</protein>
<evidence type="ECO:0000256" key="12">
    <source>
        <dbReference type="ARBA" id="ARBA00078941"/>
    </source>
</evidence>
<dbReference type="GO" id="GO:0044613">
    <property type="term" value="C:nuclear pore central transport channel"/>
    <property type="evidence" value="ECO:0007669"/>
    <property type="project" value="TreeGrafter"/>
</dbReference>
<feature type="compositionally biased region" description="Polar residues" evidence="14">
    <location>
        <begin position="418"/>
        <end position="433"/>
    </location>
</feature>
<comment type="subcellular location">
    <subcellularLocation>
        <location evidence="1">Nucleus membrane</location>
        <topology evidence="1">Peripheral membrane protein</topology>
        <orientation evidence="1">Cytoplasmic side</orientation>
    </subcellularLocation>
    <subcellularLocation>
        <location evidence="3">Nucleus membrane</location>
        <topology evidence="3">Peripheral membrane protein</topology>
        <orientation evidence="3">Nucleoplasmic side</orientation>
    </subcellularLocation>
    <subcellularLocation>
        <location evidence="2">Nucleus</location>
        <location evidence="2">Nuclear pore complex</location>
    </subcellularLocation>
</comment>
<dbReference type="InterPro" id="IPR007758">
    <property type="entry name" value="Nucleoporin_NSP1_C"/>
</dbReference>
<sequence>MAFSFGQPSGTSASSSGGLFGTSGATGQSSGGLFGSSGANNSGTTGGSLFGNAGATGGAAGTGNTGTGWSFGQNSNTQNTGSTANASGGLFGQKPNTQNTGSAGNSSGGLFGQTSTTPNTGSTGNTTGGIFGQASTTQNTGATGNTSGGLFAGGSTGGTIFGNNAGSSSQAPGTPGQPATSKPSLFGSTTPAASGPTNFFGNPSTTPAGQPPANSIFGASTGGATSQPQATSKPAFSFGPTPAATSSTTSTTPAPTSNLFGGQGQQAPAGGLFAPKPSSTPASTGGGLFGQQPANAASQPASTGGLFAPKSDASSTTPAPASSNPFGGFKLSGGGASGSKEGPSDDSKKPSENNQSSTSGSGFPSFGSKDKPAFSFPTSSQEQPPSSQPASSAPAFGGIFAKPNAPASQTTDKPKTGFFSQTSTSALQPSATGTAPAPTFNLGATQPQASSTTSTTAAPAASAPAPGLFNLGGSTANAAGTTSTTKGPSTFTASTAGPAATAQSRLRNKTMDEILTRWASDLTRYTKEFKAHAETIAHWDQIIVDNSAKIDKLYIKTRTCEKQTMSVEMQLTAVENQQNELEAWLNKYENDVDEMLAKDGPTQNELGGPDLERERTYKLAEKLGERLDDMGRDLQSMIEEVNAANAGLGKSSKADEPITQIVKILNSHLSQLQAIDQGTSALQMKVSAAQKAASGMNYMNGGLNGDNRAAVDDFYRSYMGRR</sequence>
<feature type="compositionally biased region" description="Low complexity" evidence="14">
    <location>
        <begin position="356"/>
        <end position="367"/>
    </location>
</feature>
<feature type="compositionally biased region" description="Polar residues" evidence="14">
    <location>
        <begin position="94"/>
        <end position="105"/>
    </location>
</feature>
<keyword evidence="8" id="KW-0811">Translocation</keyword>
<reference evidence="16 17" key="1">
    <citation type="submission" date="2022-12" db="EMBL/GenBank/DDBJ databases">
        <title>Genomic features and morphological characterization of a novel Knufia sp. strain isolated from spacecraft assembly facility.</title>
        <authorList>
            <person name="Teixeira M."/>
            <person name="Chander A.M."/>
            <person name="Stajich J.E."/>
            <person name="Venkateswaran K."/>
        </authorList>
    </citation>
    <scope>NUCLEOTIDE SEQUENCE [LARGE SCALE GENOMIC DNA]</scope>
    <source>
        <strain evidence="16 17">FJI-L2-BK-P2</strain>
    </source>
</reference>
<evidence type="ECO:0000256" key="2">
    <source>
        <dbReference type="ARBA" id="ARBA00004567"/>
    </source>
</evidence>
<feature type="compositionally biased region" description="Polar residues" evidence="14">
    <location>
        <begin position="70"/>
        <end position="86"/>
    </location>
</feature>
<evidence type="ECO:0000256" key="11">
    <source>
        <dbReference type="ARBA" id="ARBA00068864"/>
    </source>
</evidence>
<evidence type="ECO:0000256" key="6">
    <source>
        <dbReference type="ARBA" id="ARBA00022816"/>
    </source>
</evidence>
<feature type="compositionally biased region" description="Low complexity" evidence="14">
    <location>
        <begin position="240"/>
        <end position="275"/>
    </location>
</feature>
<feature type="compositionally biased region" description="Polar residues" evidence="14">
    <location>
        <begin position="133"/>
        <end position="145"/>
    </location>
</feature>
<dbReference type="GO" id="GO:0006606">
    <property type="term" value="P:protein import into nucleus"/>
    <property type="evidence" value="ECO:0007669"/>
    <property type="project" value="TreeGrafter"/>
</dbReference>
<evidence type="ECO:0000256" key="14">
    <source>
        <dbReference type="SAM" id="MobiDB-lite"/>
    </source>
</evidence>
<keyword evidence="17" id="KW-1185">Reference proteome</keyword>
<feature type="compositionally biased region" description="Polar residues" evidence="14">
    <location>
        <begin position="161"/>
        <end position="208"/>
    </location>
</feature>
<evidence type="ECO:0000313" key="16">
    <source>
        <dbReference type="EMBL" id="KAK5952945.1"/>
    </source>
</evidence>
<dbReference type="GO" id="GO:0005543">
    <property type="term" value="F:phospholipid binding"/>
    <property type="evidence" value="ECO:0007669"/>
    <property type="project" value="TreeGrafter"/>
</dbReference>
<dbReference type="GO" id="GO:0031965">
    <property type="term" value="C:nuclear membrane"/>
    <property type="evidence" value="ECO:0007669"/>
    <property type="project" value="UniProtKB-SubCell"/>
</dbReference>
<dbReference type="GO" id="GO:0017056">
    <property type="term" value="F:structural constituent of nuclear pore"/>
    <property type="evidence" value="ECO:0007669"/>
    <property type="project" value="InterPro"/>
</dbReference>
<feature type="compositionally biased region" description="Polar residues" evidence="14">
    <location>
        <begin position="222"/>
        <end position="234"/>
    </location>
</feature>
<keyword evidence="10" id="KW-0539">Nucleus</keyword>
<dbReference type="FunFam" id="1.20.5.170:FF:000040">
    <property type="entry name" value="Nuclear pore glycoprotein p62"/>
    <property type="match status" value="1"/>
</dbReference>
<dbReference type="SUPFAM" id="SSF57997">
    <property type="entry name" value="Tropomyosin"/>
    <property type="match status" value="1"/>
</dbReference>
<feature type="domain" description="Nucleoporin NSP1-like C-terminal" evidence="15">
    <location>
        <begin position="499"/>
        <end position="599"/>
    </location>
</feature>
<dbReference type="PANTHER" id="PTHR12084">
    <property type="entry name" value="NUCLEAR PORE GLYCOPROTEIN P62-RELATED"/>
    <property type="match status" value="1"/>
</dbReference>
<evidence type="ECO:0000256" key="4">
    <source>
        <dbReference type="ARBA" id="ARBA00005911"/>
    </source>
</evidence>
<feature type="compositionally biased region" description="Low complexity" evidence="14">
    <location>
        <begin position="444"/>
        <end position="493"/>
    </location>
</feature>
<feature type="region of interest" description="Disordered" evidence="14">
    <location>
        <begin position="1"/>
        <end position="46"/>
    </location>
</feature>
<evidence type="ECO:0000256" key="10">
    <source>
        <dbReference type="ARBA" id="ARBA00023242"/>
    </source>
</evidence>
<feature type="compositionally biased region" description="Low complexity" evidence="14">
    <location>
        <begin position="291"/>
        <end position="329"/>
    </location>
</feature>
<evidence type="ECO:0000256" key="9">
    <source>
        <dbReference type="ARBA" id="ARBA00023132"/>
    </source>
</evidence>
<feature type="compositionally biased region" description="Basic and acidic residues" evidence="14">
    <location>
        <begin position="342"/>
        <end position="351"/>
    </location>
</feature>
<dbReference type="PANTHER" id="PTHR12084:SF0">
    <property type="entry name" value="NUCLEAR PORE GLYCOPROTEIN P62"/>
    <property type="match status" value="1"/>
</dbReference>
<feature type="compositionally biased region" description="Low complexity" evidence="14">
    <location>
        <begin position="374"/>
        <end position="396"/>
    </location>
</feature>
<feature type="region of interest" description="Disordered" evidence="14">
    <location>
        <begin position="64"/>
        <end position="503"/>
    </location>
</feature>
<keyword evidence="7" id="KW-0653">Protein transport</keyword>
<evidence type="ECO:0000259" key="15">
    <source>
        <dbReference type="Pfam" id="PF05064"/>
    </source>
</evidence>
<feature type="compositionally biased region" description="Low complexity" evidence="14">
    <location>
        <begin position="114"/>
        <end position="125"/>
    </location>
</feature>
<keyword evidence="9" id="KW-0906">Nuclear pore complex</keyword>
<dbReference type="Proteomes" id="UP001316803">
    <property type="component" value="Unassembled WGS sequence"/>
</dbReference>
<evidence type="ECO:0000256" key="3">
    <source>
        <dbReference type="ARBA" id="ARBA00004620"/>
    </source>
</evidence>
<feature type="compositionally biased region" description="Gly residues" evidence="14">
    <location>
        <begin position="146"/>
        <end position="160"/>
    </location>
</feature>
<evidence type="ECO:0000256" key="5">
    <source>
        <dbReference type="ARBA" id="ARBA00022448"/>
    </source>
</evidence>
<dbReference type="GO" id="GO:0051028">
    <property type="term" value="P:mRNA transport"/>
    <property type="evidence" value="ECO:0007669"/>
    <property type="project" value="UniProtKB-KW"/>
</dbReference>
<name>A0AAN8EFJ1_9EURO</name>
<comment type="similarity">
    <text evidence="4">Belongs to the nucleoporin NSP1/NUP62 family.</text>
</comment>